<evidence type="ECO:0000256" key="7">
    <source>
        <dbReference type="ARBA" id="ARBA00022824"/>
    </source>
</evidence>
<keyword evidence="14" id="KW-0472">Membrane</keyword>
<comment type="similarity">
    <text evidence="4 13">Belongs to the cytochrome P450 family.</text>
</comment>
<evidence type="ECO:0008006" key="17">
    <source>
        <dbReference type="Google" id="ProtNLM"/>
    </source>
</evidence>
<evidence type="ECO:0000256" key="8">
    <source>
        <dbReference type="ARBA" id="ARBA00022848"/>
    </source>
</evidence>
<gene>
    <name evidence="15" type="ORF">RI129_004601</name>
</gene>
<comment type="cofactor">
    <cofactor evidence="1 12">
        <name>heme</name>
        <dbReference type="ChEBI" id="CHEBI:30413"/>
    </cofactor>
</comment>
<organism evidence="15 16">
    <name type="scientific">Pyrocoelia pectoralis</name>
    <dbReference type="NCBI Taxonomy" id="417401"/>
    <lineage>
        <taxon>Eukaryota</taxon>
        <taxon>Metazoa</taxon>
        <taxon>Ecdysozoa</taxon>
        <taxon>Arthropoda</taxon>
        <taxon>Hexapoda</taxon>
        <taxon>Insecta</taxon>
        <taxon>Pterygota</taxon>
        <taxon>Neoptera</taxon>
        <taxon>Endopterygota</taxon>
        <taxon>Coleoptera</taxon>
        <taxon>Polyphaga</taxon>
        <taxon>Elateriformia</taxon>
        <taxon>Elateroidea</taxon>
        <taxon>Lampyridae</taxon>
        <taxon>Lampyrinae</taxon>
        <taxon>Pyrocoelia</taxon>
    </lineage>
</organism>
<evidence type="ECO:0000256" key="10">
    <source>
        <dbReference type="ARBA" id="ARBA00023004"/>
    </source>
</evidence>
<evidence type="ECO:0000256" key="6">
    <source>
        <dbReference type="ARBA" id="ARBA00022723"/>
    </source>
</evidence>
<comment type="subcellular location">
    <subcellularLocation>
        <location evidence="3">Endoplasmic reticulum membrane</location>
        <topology evidence="3">Peripheral membrane protein</topology>
    </subcellularLocation>
    <subcellularLocation>
        <location evidence="2">Microsome membrane</location>
        <topology evidence="2">Peripheral membrane protein</topology>
    </subcellularLocation>
</comment>
<keyword evidence="10 12" id="KW-0408">Iron</keyword>
<dbReference type="InterPro" id="IPR017972">
    <property type="entry name" value="Cyt_P450_CS"/>
</dbReference>
<feature type="transmembrane region" description="Helical" evidence="14">
    <location>
        <begin position="15"/>
        <end position="36"/>
    </location>
</feature>
<proteinExistence type="inferred from homology"/>
<dbReference type="GO" id="GO:0005506">
    <property type="term" value="F:iron ion binding"/>
    <property type="evidence" value="ECO:0007669"/>
    <property type="project" value="InterPro"/>
</dbReference>
<name>A0AAN7VE96_9COLE</name>
<keyword evidence="14" id="KW-0812">Transmembrane</keyword>
<sequence>MSFSSLGNVAQSRIGVMYILITLLLLLILLLTLWFYHYYKYERYLYWVKGPRPLPLIGNLFEYISGDILCETCRLHKKYGDIVKIQLAYFPPTVTITDPNCLEFVLRSPNLISKSNDYRFLHPWLGQGLLTATGHRWRKHRKLITPGFHFEKLQYFIETFETYSNILVEKLSNAIGKETINIYPYINLCTLDIICGAAMGTEVDAQKNANSDYVLSVKEMCRILIVRSLSIVMAFDSIFQFSKNYRKQRKALKILHECSENVIKSRREMITNNSKKNINQNTLLDLLLNSQQLTKNISDTEIREEVDTFMFAGHDTVTSAITFVLYCLARHPQVQDRVVEELDSILWSNKITYSSLQKLKYLEAVIKETLRLYPPVPVYSRHTNEDIRYGNHVIPANVNIVIFPYGVHRCPKTYPNPENFDPNRFFIENQSKHSISSYIPFSAGYRNCIGQKFAMLEMKVVVSKILQRYRLLPTIPEHKLILIAETVLKSKNGVYIRLQNRYAQ</sequence>
<evidence type="ECO:0000256" key="11">
    <source>
        <dbReference type="ARBA" id="ARBA00023033"/>
    </source>
</evidence>
<keyword evidence="8" id="KW-0492">Microsome</keyword>
<evidence type="ECO:0000313" key="15">
    <source>
        <dbReference type="EMBL" id="KAK5646137.1"/>
    </source>
</evidence>
<dbReference type="SUPFAM" id="SSF48264">
    <property type="entry name" value="Cytochrome P450"/>
    <property type="match status" value="1"/>
</dbReference>
<dbReference type="AlphaFoldDB" id="A0AAN7VE96"/>
<keyword evidence="5 12" id="KW-0349">Heme</keyword>
<dbReference type="GO" id="GO:0020037">
    <property type="term" value="F:heme binding"/>
    <property type="evidence" value="ECO:0007669"/>
    <property type="project" value="InterPro"/>
</dbReference>
<evidence type="ECO:0000256" key="5">
    <source>
        <dbReference type="ARBA" id="ARBA00022617"/>
    </source>
</evidence>
<dbReference type="PRINTS" id="PR00385">
    <property type="entry name" value="P450"/>
</dbReference>
<dbReference type="InterPro" id="IPR036396">
    <property type="entry name" value="Cyt_P450_sf"/>
</dbReference>
<evidence type="ECO:0000256" key="13">
    <source>
        <dbReference type="RuleBase" id="RU000461"/>
    </source>
</evidence>
<keyword evidence="6 12" id="KW-0479">Metal-binding</keyword>
<dbReference type="Proteomes" id="UP001329430">
    <property type="component" value="Chromosome 3"/>
</dbReference>
<comment type="caution">
    <text evidence="15">The sequence shown here is derived from an EMBL/GenBank/DDBJ whole genome shotgun (WGS) entry which is preliminary data.</text>
</comment>
<dbReference type="FunFam" id="1.10.630.10:FF:000182">
    <property type="entry name" value="Cytochrome P450 3A4"/>
    <property type="match status" value="1"/>
</dbReference>
<accession>A0AAN7VE96</accession>
<evidence type="ECO:0000256" key="3">
    <source>
        <dbReference type="ARBA" id="ARBA00004406"/>
    </source>
</evidence>
<evidence type="ECO:0000256" key="2">
    <source>
        <dbReference type="ARBA" id="ARBA00004174"/>
    </source>
</evidence>
<feature type="transmembrane region" description="Helical" evidence="14">
    <location>
        <begin position="224"/>
        <end position="242"/>
    </location>
</feature>
<evidence type="ECO:0000256" key="14">
    <source>
        <dbReference type="SAM" id="Phobius"/>
    </source>
</evidence>
<evidence type="ECO:0000256" key="4">
    <source>
        <dbReference type="ARBA" id="ARBA00010617"/>
    </source>
</evidence>
<keyword evidence="11 13" id="KW-0503">Monooxygenase</keyword>
<dbReference type="InterPro" id="IPR001128">
    <property type="entry name" value="Cyt_P450"/>
</dbReference>
<dbReference type="InterPro" id="IPR050196">
    <property type="entry name" value="Cytochrome_P450_Monoox"/>
</dbReference>
<keyword evidence="14" id="KW-1133">Transmembrane helix</keyword>
<dbReference type="PANTHER" id="PTHR24291">
    <property type="entry name" value="CYTOCHROME P450 FAMILY 4"/>
    <property type="match status" value="1"/>
</dbReference>
<evidence type="ECO:0000256" key="1">
    <source>
        <dbReference type="ARBA" id="ARBA00001971"/>
    </source>
</evidence>
<dbReference type="CDD" id="cd20628">
    <property type="entry name" value="CYP4"/>
    <property type="match status" value="1"/>
</dbReference>
<dbReference type="PRINTS" id="PR00463">
    <property type="entry name" value="EP450I"/>
</dbReference>
<dbReference type="PANTHER" id="PTHR24291:SF187">
    <property type="entry name" value="CYTOCHROME P450 4AE1-RELATED"/>
    <property type="match status" value="1"/>
</dbReference>
<keyword evidence="16" id="KW-1185">Reference proteome</keyword>
<dbReference type="PROSITE" id="PS00086">
    <property type="entry name" value="CYTOCHROME_P450"/>
    <property type="match status" value="1"/>
</dbReference>
<dbReference type="GO" id="GO:0016705">
    <property type="term" value="F:oxidoreductase activity, acting on paired donors, with incorporation or reduction of molecular oxygen"/>
    <property type="evidence" value="ECO:0007669"/>
    <property type="project" value="InterPro"/>
</dbReference>
<reference evidence="15 16" key="1">
    <citation type="journal article" date="2024" name="Insects">
        <title>An Improved Chromosome-Level Genome Assembly of the Firefly Pyrocoelia pectoralis.</title>
        <authorList>
            <person name="Fu X."/>
            <person name="Meyer-Rochow V.B."/>
            <person name="Ballantyne L."/>
            <person name="Zhu X."/>
        </authorList>
    </citation>
    <scope>NUCLEOTIDE SEQUENCE [LARGE SCALE GENOMIC DNA]</scope>
    <source>
        <strain evidence="15">XCY_ONT2</strain>
    </source>
</reference>
<keyword evidence="9 13" id="KW-0560">Oxidoreductase</keyword>
<dbReference type="GO" id="GO:0005789">
    <property type="term" value="C:endoplasmic reticulum membrane"/>
    <property type="evidence" value="ECO:0007669"/>
    <property type="project" value="UniProtKB-SubCell"/>
</dbReference>
<evidence type="ECO:0000313" key="16">
    <source>
        <dbReference type="Proteomes" id="UP001329430"/>
    </source>
</evidence>
<dbReference type="EMBL" id="JAVRBK010000003">
    <property type="protein sequence ID" value="KAK5646137.1"/>
    <property type="molecule type" value="Genomic_DNA"/>
</dbReference>
<keyword evidence="7" id="KW-0256">Endoplasmic reticulum</keyword>
<dbReference type="GO" id="GO:0004497">
    <property type="term" value="F:monooxygenase activity"/>
    <property type="evidence" value="ECO:0007669"/>
    <property type="project" value="UniProtKB-KW"/>
</dbReference>
<dbReference type="InterPro" id="IPR002401">
    <property type="entry name" value="Cyt_P450_E_grp-I"/>
</dbReference>
<evidence type="ECO:0000256" key="12">
    <source>
        <dbReference type="PIRSR" id="PIRSR602401-1"/>
    </source>
</evidence>
<protein>
    <recommendedName>
        <fullName evidence="17">Cytochrome P450</fullName>
    </recommendedName>
</protein>
<feature type="binding site" description="axial binding residue" evidence="12">
    <location>
        <position position="448"/>
    </location>
    <ligand>
        <name>heme</name>
        <dbReference type="ChEBI" id="CHEBI:30413"/>
    </ligand>
    <ligandPart>
        <name>Fe</name>
        <dbReference type="ChEBI" id="CHEBI:18248"/>
    </ligandPart>
</feature>
<dbReference type="Gene3D" id="1.10.630.10">
    <property type="entry name" value="Cytochrome P450"/>
    <property type="match status" value="1"/>
</dbReference>
<dbReference type="Pfam" id="PF00067">
    <property type="entry name" value="p450"/>
    <property type="match status" value="1"/>
</dbReference>
<evidence type="ECO:0000256" key="9">
    <source>
        <dbReference type="ARBA" id="ARBA00023002"/>
    </source>
</evidence>